<evidence type="ECO:0000256" key="3">
    <source>
        <dbReference type="ARBA" id="ARBA00022679"/>
    </source>
</evidence>
<dbReference type="EC" id="2.1.1.72" evidence="1"/>
<evidence type="ECO:0000259" key="6">
    <source>
        <dbReference type="Pfam" id="PF07669"/>
    </source>
</evidence>
<keyword evidence="2 7" id="KW-0489">Methyltransferase</keyword>
<dbReference type="GO" id="GO:0009007">
    <property type="term" value="F:site-specific DNA-methyltransferase (adenine-specific) activity"/>
    <property type="evidence" value="ECO:0007669"/>
    <property type="project" value="UniProtKB-EC"/>
</dbReference>
<keyword evidence="4" id="KW-0949">S-adenosyl-L-methionine</keyword>
<proteinExistence type="predicted"/>
<dbReference type="GO" id="GO:0032259">
    <property type="term" value="P:methylation"/>
    <property type="evidence" value="ECO:0007669"/>
    <property type="project" value="UniProtKB-KW"/>
</dbReference>
<comment type="caution">
    <text evidence="7">The sequence shown here is derived from an EMBL/GenBank/DDBJ whole genome shotgun (WGS) entry which is preliminary data.</text>
</comment>
<dbReference type="PANTHER" id="PTHR33841">
    <property type="entry name" value="DNA METHYLTRANSFERASE YEEA-RELATED"/>
    <property type="match status" value="1"/>
</dbReference>
<organism evidence="7 8">
    <name type="scientific">Candidatus Viridilinea halotolerans</name>
    <dbReference type="NCBI Taxonomy" id="2491704"/>
    <lineage>
        <taxon>Bacteria</taxon>
        <taxon>Bacillati</taxon>
        <taxon>Chloroflexota</taxon>
        <taxon>Chloroflexia</taxon>
        <taxon>Chloroflexales</taxon>
        <taxon>Chloroflexineae</taxon>
        <taxon>Oscillochloridaceae</taxon>
        <taxon>Candidatus Viridilinea</taxon>
    </lineage>
</organism>
<evidence type="ECO:0000256" key="1">
    <source>
        <dbReference type="ARBA" id="ARBA00011900"/>
    </source>
</evidence>
<dbReference type="EMBL" id="RSAS01000301">
    <property type="protein sequence ID" value="RRR74016.1"/>
    <property type="molecule type" value="Genomic_DNA"/>
</dbReference>
<reference evidence="7 8" key="1">
    <citation type="submission" date="2018-12" db="EMBL/GenBank/DDBJ databases">
        <title>Genome Sequence of Candidatus Viridilinea halotolerans isolated from saline sulfide-rich spring.</title>
        <authorList>
            <person name="Grouzdev D.S."/>
            <person name="Burganskaya E.I."/>
            <person name="Krutkina M.S."/>
            <person name="Sukhacheva M.V."/>
            <person name="Gorlenko V.M."/>
        </authorList>
    </citation>
    <scope>NUCLEOTIDE SEQUENCE [LARGE SCALE GENOMIC DNA]</scope>
    <source>
        <strain evidence="7">Chok-6</strain>
    </source>
</reference>
<evidence type="ECO:0000313" key="7">
    <source>
        <dbReference type="EMBL" id="RRR74016.1"/>
    </source>
</evidence>
<dbReference type="InterPro" id="IPR047939">
    <property type="entry name" value="BREX_1_PglX"/>
</dbReference>
<dbReference type="InterPro" id="IPR011639">
    <property type="entry name" value="MethylTrfase_TaqI-like_dom"/>
</dbReference>
<dbReference type="Gene3D" id="3.40.50.150">
    <property type="entry name" value="Vaccinia Virus protein VP39"/>
    <property type="match status" value="2"/>
</dbReference>
<dbReference type="InterPro" id="IPR029063">
    <property type="entry name" value="SAM-dependent_MTases_sf"/>
</dbReference>
<name>A0A426U2U6_9CHLR</name>
<sequence length="1460" mass="162387">MIDQHKKILAAVMRDLRRELLGTTEKDGTEVRGDLDRELERLGVLRDGRIQPLDVLPNATTLDAQAHEAASRFIETRERQGRSAAQARVEFVEEAAYLWINRLVALRALEARRLVKESTLRPEQDYGGVSEAIYLLAQEKPTLVASADGGWWYVLEQACARQAAALPGFFSANEPGALLRPSIPALRRAVALIGPGPAFATPEATNAAFADPDAIGWAYQFYQEEAKAAAFASFKAGKKAVSRSTIAAATQLFTEPYMVKWLLQNSLGRSYHEIYPESALPTQWEYYVRLVTDNTDNTDKANEKMSDIRAISAIRGPMQSLEDLTILDPCVGSGHFLREAFDMLVAMYRERHPDWDMRQVVETILRRHLHGIDIDPRAVQLAALTLYMRGLELLHDEARMRRRSRPSDWTPPQINLATTPVGLDETALKRHIERHPEDRPLRPLLERIFASLSQAELLGSLLRPDAEIDSAIAKLQAPRQTSIFDTPDPAGQAAIDRDPTALKQMLFEQVATSFREEATSPEPASALFGREAERGVRLLQLLGRKYALVVTNPPYMGSKNMPDSLKRYVEQHYKPGKRDLYAAFILRCLELCLTHGRVAMVTQQSWMFLRSFADLRAVPTERLVETRKRGAFTGLLRETAVEGLAHLGPNAFEEISGEVVQAALFTLTNTTPSAAHRFSAFRLIGLKSAHEKERVLRTAADAVASMPLQNDLLAIPETPMVYWLRPKFFELLQGYMLGDVARVVQGITTADDQRFVRFLWEVKPDTIGKSWMSYEKGGGYAKWFGHQYWVVNWVNYGSLIKSSPTSVIRNEQYHFTNGWSYSYMSRGSLGLRRLEGEGIFSHQASAVIPSLDGTAALLNGRFASSIIRSISARIQLTESYVSRIPFPQTILAILAKLEQSCVHLKRHLIATDPTERSFSGVVADQGRLDAIAAVLHTLEALNEHEVFAAYDLADEDIAAVLAETGTPAGFFSLLEGYTALPELDLLTTDKANENMSAIRAICAIRGLKTTDSTDTTDSADENMSAIRAICAIRGPKEIAHIKARLRALYEAGPGAATDTTDTTDSEDEEEVAVVGAHIPIPTETFLEELSVKMELHPISVYWLLEELRAEGARCKPEERRTLEDRLSVLVLRMLGHRWPAELATNTTDSADNTNKNMSDIRAIRGIRGPDSESIATRLRKLLYEEDGPVGAQRTEALLAELTGAASLEEWCARFFWPRHVKQFKARPVAWHLASRPAGAGKKRGSRVAPLFECMLYYHATSGDSLALLRTQYIEPVLRREEAALSAALAKDNSTAAAVANARVGELRDFIGRIEQVEREGFACAELDALLANEPLDRWSGDGVIAPTSTAELARQERAWLVDRNDGVRVNIAPLQLAGILAGEVLKAADAKKALADRARWRADERRWVREGKLPRCGWMAESIPESPAWTERAPERAAEQRKLEAKRQAAGILPKPIADS</sequence>
<dbReference type="Proteomes" id="UP000280307">
    <property type="component" value="Unassembled WGS sequence"/>
</dbReference>
<feature type="domain" description="Type II methyltransferase M.TaqI-like" evidence="6">
    <location>
        <begin position="368"/>
        <end position="618"/>
    </location>
</feature>
<dbReference type="InterPro" id="IPR002052">
    <property type="entry name" value="DNA_methylase_N6_adenine_CS"/>
</dbReference>
<dbReference type="NCBIfam" id="NF033452">
    <property type="entry name" value="BREX_1_MTaseX"/>
    <property type="match status" value="1"/>
</dbReference>
<evidence type="ECO:0000313" key="8">
    <source>
        <dbReference type="Proteomes" id="UP000280307"/>
    </source>
</evidence>
<dbReference type="SUPFAM" id="SSF53335">
    <property type="entry name" value="S-adenosyl-L-methionine-dependent methyltransferases"/>
    <property type="match status" value="1"/>
</dbReference>
<dbReference type="InterPro" id="IPR050953">
    <property type="entry name" value="N4_N6_ade-DNA_methylase"/>
</dbReference>
<keyword evidence="3 7" id="KW-0808">Transferase</keyword>
<dbReference type="PANTHER" id="PTHR33841:SF1">
    <property type="entry name" value="DNA METHYLTRANSFERASE A"/>
    <property type="match status" value="1"/>
</dbReference>
<dbReference type="GO" id="GO:0006304">
    <property type="term" value="P:DNA modification"/>
    <property type="evidence" value="ECO:0007669"/>
    <property type="project" value="InterPro"/>
</dbReference>
<dbReference type="PRINTS" id="PR00507">
    <property type="entry name" value="N12N6MTFRASE"/>
</dbReference>
<dbReference type="GO" id="GO:0003676">
    <property type="term" value="F:nucleic acid binding"/>
    <property type="evidence" value="ECO:0007669"/>
    <property type="project" value="InterPro"/>
</dbReference>
<dbReference type="Pfam" id="PF07669">
    <property type="entry name" value="Eco57I"/>
    <property type="match status" value="1"/>
</dbReference>
<evidence type="ECO:0000256" key="5">
    <source>
        <dbReference type="ARBA" id="ARBA00047942"/>
    </source>
</evidence>
<protein>
    <recommendedName>
        <fullName evidence="1">site-specific DNA-methyltransferase (adenine-specific)</fullName>
        <ecNumber evidence="1">2.1.1.72</ecNumber>
    </recommendedName>
</protein>
<dbReference type="PROSITE" id="PS00092">
    <property type="entry name" value="N6_MTASE"/>
    <property type="match status" value="1"/>
</dbReference>
<comment type="catalytic activity">
    <reaction evidence="5">
        <text>a 2'-deoxyadenosine in DNA + S-adenosyl-L-methionine = an N(6)-methyl-2'-deoxyadenosine in DNA + S-adenosyl-L-homocysteine + H(+)</text>
        <dbReference type="Rhea" id="RHEA:15197"/>
        <dbReference type="Rhea" id="RHEA-COMP:12418"/>
        <dbReference type="Rhea" id="RHEA-COMP:12419"/>
        <dbReference type="ChEBI" id="CHEBI:15378"/>
        <dbReference type="ChEBI" id="CHEBI:57856"/>
        <dbReference type="ChEBI" id="CHEBI:59789"/>
        <dbReference type="ChEBI" id="CHEBI:90615"/>
        <dbReference type="ChEBI" id="CHEBI:90616"/>
        <dbReference type="EC" id="2.1.1.72"/>
    </reaction>
</comment>
<gene>
    <name evidence="7" type="primary">pglX</name>
    <name evidence="7" type="ORF">EI684_07905</name>
</gene>
<evidence type="ECO:0000256" key="2">
    <source>
        <dbReference type="ARBA" id="ARBA00022603"/>
    </source>
</evidence>
<evidence type="ECO:0000256" key="4">
    <source>
        <dbReference type="ARBA" id="ARBA00022691"/>
    </source>
</evidence>
<accession>A0A426U2U6</accession>